<keyword evidence="3" id="KW-1185">Reference proteome</keyword>
<dbReference type="AlphaFoldDB" id="A0AAV8XIX6"/>
<evidence type="ECO:0000313" key="2">
    <source>
        <dbReference type="EMBL" id="KAJ8938736.1"/>
    </source>
</evidence>
<evidence type="ECO:0000313" key="3">
    <source>
        <dbReference type="Proteomes" id="UP001162162"/>
    </source>
</evidence>
<proteinExistence type="predicted"/>
<organism evidence="2 3">
    <name type="scientific">Aromia moschata</name>
    <dbReference type="NCBI Taxonomy" id="1265417"/>
    <lineage>
        <taxon>Eukaryota</taxon>
        <taxon>Metazoa</taxon>
        <taxon>Ecdysozoa</taxon>
        <taxon>Arthropoda</taxon>
        <taxon>Hexapoda</taxon>
        <taxon>Insecta</taxon>
        <taxon>Pterygota</taxon>
        <taxon>Neoptera</taxon>
        <taxon>Endopterygota</taxon>
        <taxon>Coleoptera</taxon>
        <taxon>Polyphaga</taxon>
        <taxon>Cucujiformia</taxon>
        <taxon>Chrysomeloidea</taxon>
        <taxon>Cerambycidae</taxon>
        <taxon>Cerambycinae</taxon>
        <taxon>Callichromatini</taxon>
        <taxon>Aromia</taxon>
    </lineage>
</organism>
<feature type="domain" description="Reverse transcriptase" evidence="1">
    <location>
        <begin position="73"/>
        <end position="171"/>
    </location>
</feature>
<dbReference type="InterPro" id="IPR000477">
    <property type="entry name" value="RT_dom"/>
</dbReference>
<reference evidence="2" key="1">
    <citation type="journal article" date="2023" name="Insect Mol. Biol.">
        <title>Genome sequencing provides insights into the evolution of gene families encoding plant cell wall-degrading enzymes in longhorned beetles.</title>
        <authorList>
            <person name="Shin N.R."/>
            <person name="Okamura Y."/>
            <person name="Kirsch R."/>
            <person name="Pauchet Y."/>
        </authorList>
    </citation>
    <scope>NUCLEOTIDE SEQUENCE</scope>
    <source>
        <strain evidence="2">AMC_N1</strain>
    </source>
</reference>
<gene>
    <name evidence="2" type="ORF">NQ318_011907</name>
</gene>
<sequence>MLMKPHIITQEEVESVIKRLKNNKAPGPDQIHGEVLKLLGPEQIKLLTNLFNKIYTGGQMPNYWLLSTFIPLPKKANATKCSDHRIISLMSHILKAFLNIIQTRVYRRLDERISDTQFGFRKGLGTREALFSIQALIQRARDVNADVFACFIDFEMTFDRVQHDFMNTKSRESFWKTGRYEAYELDLEVRKSHGDEPLELKGDFCVCGFGLHSSAILGPIQENEL</sequence>
<dbReference type="Proteomes" id="UP001162162">
    <property type="component" value="Unassembled WGS sequence"/>
</dbReference>
<protein>
    <recommendedName>
        <fullName evidence="1">Reverse transcriptase domain-containing protein</fullName>
    </recommendedName>
</protein>
<dbReference type="Pfam" id="PF00078">
    <property type="entry name" value="RVT_1"/>
    <property type="match status" value="1"/>
</dbReference>
<evidence type="ECO:0000259" key="1">
    <source>
        <dbReference type="Pfam" id="PF00078"/>
    </source>
</evidence>
<name>A0AAV8XIX6_9CUCU</name>
<dbReference type="PANTHER" id="PTHR19446">
    <property type="entry name" value="REVERSE TRANSCRIPTASES"/>
    <property type="match status" value="1"/>
</dbReference>
<accession>A0AAV8XIX6</accession>
<comment type="caution">
    <text evidence="2">The sequence shown here is derived from an EMBL/GenBank/DDBJ whole genome shotgun (WGS) entry which is preliminary data.</text>
</comment>
<dbReference type="EMBL" id="JAPWTK010000537">
    <property type="protein sequence ID" value="KAJ8938736.1"/>
    <property type="molecule type" value="Genomic_DNA"/>
</dbReference>